<dbReference type="Pfam" id="PF00095">
    <property type="entry name" value="WAP"/>
    <property type="match status" value="2"/>
</dbReference>
<dbReference type="GO" id="GO:0005615">
    <property type="term" value="C:extracellular space"/>
    <property type="evidence" value="ECO:0007669"/>
    <property type="project" value="TreeGrafter"/>
</dbReference>
<dbReference type="PROSITE" id="PS51390">
    <property type="entry name" value="WAP"/>
    <property type="match status" value="2"/>
</dbReference>
<dbReference type="KEGG" id="bacu:103001145"/>
<dbReference type="Gene3D" id="4.10.75.10">
    <property type="entry name" value="Elafin-like"/>
    <property type="match status" value="2"/>
</dbReference>
<protein>
    <submittedName>
        <fullName evidence="5">Whey acidic protein-like</fullName>
    </submittedName>
</protein>
<evidence type="ECO:0000313" key="4">
    <source>
        <dbReference type="Proteomes" id="UP001652580"/>
    </source>
</evidence>
<feature type="domain" description="WAP" evidence="3">
    <location>
        <begin position="23"/>
        <end position="73"/>
    </location>
</feature>
<dbReference type="GO" id="GO:0045087">
    <property type="term" value="P:innate immune response"/>
    <property type="evidence" value="ECO:0007669"/>
    <property type="project" value="TreeGrafter"/>
</dbReference>
<dbReference type="PANTHER" id="PTHR19441">
    <property type="entry name" value="WHEY ACDIC PROTEIN WAP"/>
    <property type="match status" value="1"/>
</dbReference>
<keyword evidence="1" id="KW-0646">Protease inhibitor</keyword>
<dbReference type="InterPro" id="IPR008197">
    <property type="entry name" value="WAP_dom"/>
</dbReference>
<dbReference type="SUPFAM" id="SSF57256">
    <property type="entry name" value="Elafin-like"/>
    <property type="match status" value="1"/>
</dbReference>
<keyword evidence="4" id="KW-1185">Reference proteome</keyword>
<dbReference type="SMART" id="SM00217">
    <property type="entry name" value="WAP"/>
    <property type="match status" value="1"/>
</dbReference>
<gene>
    <name evidence="5" type="primary">LOC103001145</name>
</gene>
<evidence type="ECO:0000259" key="3">
    <source>
        <dbReference type="PROSITE" id="PS51390"/>
    </source>
</evidence>
<dbReference type="GeneID" id="103001145"/>
<dbReference type="RefSeq" id="XP_007187842.1">
    <property type="nucleotide sequence ID" value="XM_007187780.2"/>
</dbReference>
<dbReference type="AlphaFoldDB" id="A0A384AKF2"/>
<dbReference type="PRINTS" id="PR00003">
    <property type="entry name" value="4DISULPHCORE"/>
</dbReference>
<name>A0A384AKF2_BALAC</name>
<feature type="domain" description="WAP" evidence="3">
    <location>
        <begin position="76"/>
        <end position="126"/>
    </location>
</feature>
<accession>A0A384AKF2</accession>
<feature type="chain" id="PRO_5017053845" evidence="2">
    <location>
        <begin position="20"/>
        <end position="171"/>
    </location>
</feature>
<dbReference type="STRING" id="310752.A0A384AKF2"/>
<sequence length="171" mass="17932">MRCLASLALTLLALKAALALAPALTLPGQAVCPELSSSSEDSCTISCVNDENCPQGTKCCARSPCSRSCVVPLIVPVPKAGRCPRVQAPPAPKLCLERNECSRDDQCMENQKCCFSSCAMRCMVPTTGSPQVPEGSKTQERAGAQAAVTQGCNSCRPLQALDAVGLEWVSD</sequence>
<evidence type="ECO:0000256" key="1">
    <source>
        <dbReference type="ARBA" id="ARBA00022690"/>
    </source>
</evidence>
<dbReference type="CDD" id="cd00199">
    <property type="entry name" value="WAP"/>
    <property type="match status" value="1"/>
</dbReference>
<evidence type="ECO:0000313" key="5">
    <source>
        <dbReference type="RefSeq" id="XP_007187842.1"/>
    </source>
</evidence>
<dbReference type="InterPro" id="IPR036645">
    <property type="entry name" value="Elafin-like_sf"/>
</dbReference>
<organism evidence="4 5">
    <name type="scientific">Balaenoptera acutorostrata</name>
    <name type="common">Common minke whale</name>
    <name type="synonym">Balaena rostrata</name>
    <dbReference type="NCBI Taxonomy" id="9767"/>
    <lineage>
        <taxon>Eukaryota</taxon>
        <taxon>Metazoa</taxon>
        <taxon>Chordata</taxon>
        <taxon>Craniata</taxon>
        <taxon>Vertebrata</taxon>
        <taxon>Euteleostomi</taxon>
        <taxon>Mammalia</taxon>
        <taxon>Eutheria</taxon>
        <taxon>Laurasiatheria</taxon>
        <taxon>Artiodactyla</taxon>
        <taxon>Whippomorpha</taxon>
        <taxon>Cetacea</taxon>
        <taxon>Mysticeti</taxon>
        <taxon>Balaenopteridae</taxon>
        <taxon>Balaenoptera</taxon>
    </lineage>
</organism>
<reference evidence="5" key="1">
    <citation type="submission" date="2025-08" db="UniProtKB">
        <authorList>
            <consortium name="RefSeq"/>
        </authorList>
    </citation>
    <scope>IDENTIFICATION</scope>
</reference>
<proteinExistence type="predicted"/>
<keyword evidence="2" id="KW-0732">Signal</keyword>
<dbReference type="GO" id="GO:0004867">
    <property type="term" value="F:serine-type endopeptidase inhibitor activity"/>
    <property type="evidence" value="ECO:0007669"/>
    <property type="project" value="TreeGrafter"/>
</dbReference>
<dbReference type="PANTHER" id="PTHR19441:SF27">
    <property type="entry name" value="WHEY ACIDIC PROTEIN"/>
    <property type="match status" value="1"/>
</dbReference>
<dbReference type="GO" id="GO:0019731">
    <property type="term" value="P:antibacterial humoral response"/>
    <property type="evidence" value="ECO:0007669"/>
    <property type="project" value="TreeGrafter"/>
</dbReference>
<dbReference type="Proteomes" id="UP001652580">
    <property type="component" value="Chromosome 7"/>
</dbReference>
<dbReference type="InterPro" id="IPR050514">
    <property type="entry name" value="WAP_four-disulfide_core"/>
</dbReference>
<dbReference type="InParanoid" id="A0A384AKF2"/>
<feature type="signal peptide" evidence="2">
    <location>
        <begin position="1"/>
        <end position="19"/>
    </location>
</feature>
<evidence type="ECO:0000256" key="2">
    <source>
        <dbReference type="SAM" id="SignalP"/>
    </source>
</evidence>